<evidence type="ECO:0000256" key="1">
    <source>
        <dbReference type="SAM" id="MobiDB-lite"/>
    </source>
</evidence>
<comment type="caution">
    <text evidence="2">The sequence shown here is derived from an EMBL/GenBank/DDBJ whole genome shotgun (WGS) entry which is preliminary data.</text>
</comment>
<protein>
    <submittedName>
        <fullName evidence="2">Uncharacterized protein</fullName>
    </submittedName>
</protein>
<feature type="non-terminal residue" evidence="2">
    <location>
        <position position="75"/>
    </location>
</feature>
<gene>
    <name evidence="2" type="ORF">S03H2_49036</name>
</gene>
<dbReference type="EMBL" id="BARU01030961">
    <property type="protein sequence ID" value="GAH69225.1"/>
    <property type="molecule type" value="Genomic_DNA"/>
</dbReference>
<reference evidence="2" key="1">
    <citation type="journal article" date="2014" name="Front. Microbiol.">
        <title>High frequency of phylogenetically diverse reductive dehalogenase-homologous genes in deep subseafloor sedimentary metagenomes.</title>
        <authorList>
            <person name="Kawai M."/>
            <person name="Futagami T."/>
            <person name="Toyoda A."/>
            <person name="Takaki Y."/>
            <person name="Nishi S."/>
            <person name="Hori S."/>
            <person name="Arai W."/>
            <person name="Tsubouchi T."/>
            <person name="Morono Y."/>
            <person name="Uchiyama I."/>
            <person name="Ito T."/>
            <person name="Fujiyama A."/>
            <person name="Inagaki F."/>
            <person name="Takami H."/>
        </authorList>
    </citation>
    <scope>NUCLEOTIDE SEQUENCE</scope>
    <source>
        <strain evidence="2">Expedition CK06-06</strain>
    </source>
</reference>
<accession>X1IIZ0</accession>
<sequence length="75" mass="8850">MWFGDKHYRHCRWCGQCYNATRPIGRDGFCCPKCKQAHYRAYKKYVTQTSRALQDPAAHKVTQKTPGRRRGMIKT</sequence>
<organism evidence="2">
    <name type="scientific">marine sediment metagenome</name>
    <dbReference type="NCBI Taxonomy" id="412755"/>
    <lineage>
        <taxon>unclassified sequences</taxon>
        <taxon>metagenomes</taxon>
        <taxon>ecological metagenomes</taxon>
    </lineage>
</organism>
<feature type="region of interest" description="Disordered" evidence="1">
    <location>
        <begin position="53"/>
        <end position="75"/>
    </location>
</feature>
<evidence type="ECO:0000313" key="2">
    <source>
        <dbReference type="EMBL" id="GAH69225.1"/>
    </source>
</evidence>
<dbReference type="AlphaFoldDB" id="X1IIZ0"/>
<name>X1IIZ0_9ZZZZ</name>
<proteinExistence type="predicted"/>
<feature type="compositionally biased region" description="Basic residues" evidence="1">
    <location>
        <begin position="66"/>
        <end position="75"/>
    </location>
</feature>